<reference evidence="2" key="1">
    <citation type="submission" date="2020-01" db="EMBL/GenBank/DDBJ databases">
        <authorList>
            <person name="Fang Y."/>
            <person name="Sun R."/>
            <person name="Nie L."/>
            <person name="He J."/>
            <person name="Hao L."/>
            <person name="Wang L."/>
            <person name="Su S."/>
            <person name="Lv E."/>
            <person name="Zhang Z."/>
            <person name="Xie R."/>
            <person name="Liu H."/>
        </authorList>
    </citation>
    <scope>NUCLEOTIDE SEQUENCE [LARGE SCALE GENOMIC DNA]</scope>
    <source>
        <strain evidence="2">XCT-53</strain>
    </source>
</reference>
<dbReference type="Proteomes" id="UP000586722">
    <property type="component" value="Unassembled WGS sequence"/>
</dbReference>
<keyword evidence="2" id="KW-1185">Reference proteome</keyword>
<dbReference type="EMBL" id="JAABLQ010000001">
    <property type="protein sequence ID" value="NBN76821.1"/>
    <property type="molecule type" value="Genomic_DNA"/>
</dbReference>
<organism evidence="1 2">
    <name type="scientific">Pannonibacter tanglangensis</name>
    <dbReference type="NCBI Taxonomy" id="2750084"/>
    <lineage>
        <taxon>Bacteria</taxon>
        <taxon>Pseudomonadati</taxon>
        <taxon>Pseudomonadota</taxon>
        <taxon>Alphaproteobacteria</taxon>
        <taxon>Hyphomicrobiales</taxon>
        <taxon>Stappiaceae</taxon>
        <taxon>Pannonibacter</taxon>
    </lineage>
</organism>
<evidence type="ECO:0000313" key="1">
    <source>
        <dbReference type="EMBL" id="NBN76821.1"/>
    </source>
</evidence>
<dbReference type="RefSeq" id="WP_161707581.1">
    <property type="nucleotide sequence ID" value="NZ_JAABLQ010000001.1"/>
</dbReference>
<comment type="caution">
    <text evidence="1">The sequence shown here is derived from an EMBL/GenBank/DDBJ whole genome shotgun (WGS) entry which is preliminary data.</text>
</comment>
<gene>
    <name evidence="1" type="ORF">GWI72_00900</name>
</gene>
<evidence type="ECO:0008006" key="3">
    <source>
        <dbReference type="Google" id="ProtNLM"/>
    </source>
</evidence>
<evidence type="ECO:0000313" key="2">
    <source>
        <dbReference type="Proteomes" id="UP000586722"/>
    </source>
</evidence>
<dbReference type="AlphaFoldDB" id="A0A7X5EZ80"/>
<name>A0A7X5EZ80_9HYPH</name>
<proteinExistence type="predicted"/>
<sequence>MTSARETVFIVGAGASAEFGFPVGSGLAENIKKTLQGTVQYTKVEAYGYRYTGIEHWLKRLSDSKKFEVWEVERAVNLIVTGMPYTPSIDVFVNNHNEDRAVAAVAKIAIAYEILRNERGEGLSTGSVMRLTSLVDRKEFAQTQVRNTWLGQLWQLIVSAGKKRDVEALLGRIGFVVFNYDRSIEQFFYYTLMHYFNLQPDEARRMFRQLDIIHMYGQAGRFKPIEDGLAECCDYGEPNPEKLPSRVDEQLVTFSEARSEEINTQARATEMIRQAKVLTFLGFQFYEQNMALLFDDTLPKDDRARRAYGTCFGMAEPLASVVRYDLMEKKYITSIEPITAHELIRSYGQAMFR</sequence>
<protein>
    <recommendedName>
        <fullName evidence="3">SIR2-like domain-containing protein</fullName>
    </recommendedName>
</protein>
<accession>A0A7X5EZ80</accession>